<dbReference type="Pfam" id="PF03564">
    <property type="entry name" value="DUF1759"/>
    <property type="match status" value="1"/>
</dbReference>
<reference evidence="2 3" key="1">
    <citation type="submission" date="2018-11" db="EMBL/GenBank/DDBJ databases">
        <authorList>
            <consortium name="Pathogen Informatics"/>
        </authorList>
    </citation>
    <scope>NUCLEOTIDE SEQUENCE [LARGE SCALE GENOMIC DNA]</scope>
</reference>
<evidence type="ECO:0000313" key="4">
    <source>
        <dbReference type="WBParaSite" id="HPBE_0001349001-mRNA-1"/>
    </source>
</evidence>
<name>A0A3P8A017_HELPZ</name>
<feature type="region of interest" description="Disordered" evidence="1">
    <location>
        <begin position="384"/>
        <end position="406"/>
    </location>
</feature>
<dbReference type="WBParaSite" id="HPBE_0001349001-mRNA-1">
    <property type="protein sequence ID" value="HPBE_0001349001-mRNA-1"/>
    <property type="gene ID" value="HPBE_0001349001"/>
</dbReference>
<feature type="compositionally biased region" description="Basic and acidic residues" evidence="1">
    <location>
        <begin position="384"/>
        <end position="401"/>
    </location>
</feature>
<dbReference type="InterPro" id="IPR005312">
    <property type="entry name" value="DUF1759"/>
</dbReference>
<accession>A0A3P8A017</accession>
<evidence type="ECO:0000313" key="2">
    <source>
        <dbReference type="EMBL" id="VDO96379.1"/>
    </source>
</evidence>
<dbReference type="PANTHER" id="PTHR22954:SF3">
    <property type="entry name" value="PROTEIN CBG08539"/>
    <property type="match status" value="1"/>
</dbReference>
<proteinExistence type="predicted"/>
<gene>
    <name evidence="2" type="ORF">HPBE_LOCUS13491</name>
</gene>
<dbReference type="OrthoDB" id="5865523at2759"/>
<keyword evidence="3" id="KW-1185">Reference proteome</keyword>
<dbReference type="AlphaFoldDB" id="A0A3P8A017"/>
<dbReference type="EMBL" id="UZAH01027942">
    <property type="protein sequence ID" value="VDO96379.1"/>
    <property type="molecule type" value="Genomic_DNA"/>
</dbReference>
<organism evidence="2">
    <name type="scientific">Heligmosomoides polygyrus</name>
    <name type="common">Parasitic roundworm</name>
    <dbReference type="NCBI Taxonomy" id="6339"/>
    <lineage>
        <taxon>Eukaryota</taxon>
        <taxon>Metazoa</taxon>
        <taxon>Ecdysozoa</taxon>
        <taxon>Nematoda</taxon>
        <taxon>Chromadorea</taxon>
        <taxon>Rhabditida</taxon>
        <taxon>Rhabditina</taxon>
        <taxon>Rhabditomorpha</taxon>
        <taxon>Strongyloidea</taxon>
        <taxon>Heligmosomidae</taxon>
        <taxon>Heligmosomoides</taxon>
    </lineage>
</organism>
<evidence type="ECO:0000256" key="1">
    <source>
        <dbReference type="SAM" id="MobiDB-lite"/>
    </source>
</evidence>
<sequence length="432" mass="47871">MPSITTCKANLTKAFTALAVANGKVHASLITPVDASDSNQPQILDARRLNIQAAIADLTSAIRTVQERRQMFLATVEGSADPEADNAAYENYMQETPVNDAVVDAESILSTLKHSLDEVQLLIERCRLAQLSEVTQSSNTSTEASAFLETTASHTSQQQIVTARQSPVQAQLPLSSNVPAATTIPTPQLPYCTTIQLSKYKLQPFDGDITKFQRFWGAFQLAVHNNPNIPPLEKYLQLQSLLTGDAIMVLDDVDPSDNNYFELPYTCSSNSFLKHETRVPSSVAPGLASQLYFTVFVDTIRAKLHELEYQSNSQFDLDQIMRKLDHIIISQERPRAAHRDLQHLAIDALTAAASVALTIIIRHVAIQMPHIEFAVISVAKQRDRSNSASARDRHRDSQERHSRNRTASITSKVLIAKFITRSPSFTTLPLKQ</sequence>
<reference evidence="4" key="2">
    <citation type="submission" date="2019-09" db="UniProtKB">
        <authorList>
            <consortium name="WormBaseParasite"/>
        </authorList>
    </citation>
    <scope>IDENTIFICATION</scope>
</reference>
<protein>
    <submittedName>
        <fullName evidence="2 4">Uncharacterized protein</fullName>
    </submittedName>
</protein>
<dbReference type="PANTHER" id="PTHR22954">
    <property type="entry name" value="RETROVIRAL PROTEASE-RELATED"/>
    <property type="match status" value="1"/>
</dbReference>
<evidence type="ECO:0000313" key="3">
    <source>
        <dbReference type="Proteomes" id="UP000050761"/>
    </source>
</evidence>
<dbReference type="Proteomes" id="UP000050761">
    <property type="component" value="Unassembled WGS sequence"/>
</dbReference>